<name>A0A1I7WGN3_HETBA</name>
<accession>A0A1I7WGN3</accession>
<protein>
    <submittedName>
        <fullName evidence="2">Uncharacterized protein</fullName>
    </submittedName>
</protein>
<keyword evidence="1" id="KW-1185">Reference proteome</keyword>
<evidence type="ECO:0000313" key="2">
    <source>
        <dbReference type="WBParaSite" id="Hba_04153"/>
    </source>
</evidence>
<organism evidence="1 2">
    <name type="scientific">Heterorhabditis bacteriophora</name>
    <name type="common">Entomopathogenic nematode worm</name>
    <dbReference type="NCBI Taxonomy" id="37862"/>
    <lineage>
        <taxon>Eukaryota</taxon>
        <taxon>Metazoa</taxon>
        <taxon>Ecdysozoa</taxon>
        <taxon>Nematoda</taxon>
        <taxon>Chromadorea</taxon>
        <taxon>Rhabditida</taxon>
        <taxon>Rhabditina</taxon>
        <taxon>Rhabditomorpha</taxon>
        <taxon>Strongyloidea</taxon>
        <taxon>Heterorhabditidae</taxon>
        <taxon>Heterorhabditis</taxon>
    </lineage>
</organism>
<reference evidence="2" key="1">
    <citation type="submission" date="2016-11" db="UniProtKB">
        <authorList>
            <consortium name="WormBaseParasite"/>
        </authorList>
    </citation>
    <scope>IDENTIFICATION</scope>
</reference>
<dbReference type="Proteomes" id="UP000095283">
    <property type="component" value="Unplaced"/>
</dbReference>
<sequence length="69" mass="7932">MREFTRSGYNGGAICQKLLDLAVLTVVNGNNWGRAFIFLNNSFYCNYNLTHPRRKVKISIGKRVFSITF</sequence>
<evidence type="ECO:0000313" key="1">
    <source>
        <dbReference type="Proteomes" id="UP000095283"/>
    </source>
</evidence>
<dbReference type="AlphaFoldDB" id="A0A1I7WGN3"/>
<proteinExistence type="predicted"/>
<dbReference type="WBParaSite" id="Hba_04153">
    <property type="protein sequence ID" value="Hba_04153"/>
    <property type="gene ID" value="Hba_04153"/>
</dbReference>